<proteinExistence type="predicted"/>
<protein>
    <submittedName>
        <fullName evidence="2">Uncharacterized protein</fullName>
    </submittedName>
</protein>
<comment type="caution">
    <text evidence="2">The sequence shown here is derived from an EMBL/GenBank/DDBJ whole genome shotgun (WGS) entry which is preliminary data.</text>
</comment>
<feature type="non-terminal residue" evidence="2">
    <location>
        <position position="176"/>
    </location>
</feature>
<dbReference type="EMBL" id="JARKIK010000097">
    <property type="protein sequence ID" value="KAK8722142.1"/>
    <property type="molecule type" value="Genomic_DNA"/>
</dbReference>
<accession>A0AAW0VYU2</accession>
<evidence type="ECO:0000313" key="3">
    <source>
        <dbReference type="Proteomes" id="UP001445076"/>
    </source>
</evidence>
<dbReference type="Proteomes" id="UP001445076">
    <property type="component" value="Unassembled WGS sequence"/>
</dbReference>
<evidence type="ECO:0000313" key="2">
    <source>
        <dbReference type="EMBL" id="KAK8722142.1"/>
    </source>
</evidence>
<evidence type="ECO:0000256" key="1">
    <source>
        <dbReference type="SAM" id="MobiDB-lite"/>
    </source>
</evidence>
<gene>
    <name evidence="2" type="ORF">OTU49_012495</name>
</gene>
<reference evidence="2 3" key="1">
    <citation type="journal article" date="2024" name="BMC Genomics">
        <title>Genome assembly of redclaw crayfish (Cherax quadricarinatus) provides insights into its immune adaptation and hypoxia tolerance.</title>
        <authorList>
            <person name="Liu Z."/>
            <person name="Zheng J."/>
            <person name="Li H."/>
            <person name="Fang K."/>
            <person name="Wang S."/>
            <person name="He J."/>
            <person name="Zhou D."/>
            <person name="Weng S."/>
            <person name="Chi M."/>
            <person name="Gu Z."/>
            <person name="He J."/>
            <person name="Li F."/>
            <person name="Wang M."/>
        </authorList>
    </citation>
    <scope>NUCLEOTIDE SEQUENCE [LARGE SCALE GENOMIC DNA]</scope>
    <source>
        <strain evidence="2">ZL_2023a</strain>
    </source>
</reference>
<name>A0AAW0VYU2_CHEQU</name>
<sequence length="176" mass="19091">MEGVCHGAEESPMLPHEPIPAPPMFSGESPGVADTSEEESLYGGLLERLRGDQEEETWPAGLPRSQSYTEGSLQQAAMPSLTHAQSHHALLEDPPPQDPPTSSHSCLHVLHTVVACQQEQIGVLQATLRDLAATYTRRERALLAKLSALQEDVRNKDTGLQDHQVDDGTGKDTAKQ</sequence>
<feature type="region of interest" description="Disordered" evidence="1">
    <location>
        <begin position="155"/>
        <end position="176"/>
    </location>
</feature>
<dbReference type="AlphaFoldDB" id="A0AAW0VYU2"/>
<feature type="compositionally biased region" description="Polar residues" evidence="1">
    <location>
        <begin position="64"/>
        <end position="77"/>
    </location>
</feature>
<keyword evidence="3" id="KW-1185">Reference proteome</keyword>
<feature type="region of interest" description="Disordered" evidence="1">
    <location>
        <begin position="1"/>
        <end position="104"/>
    </location>
</feature>
<organism evidence="2 3">
    <name type="scientific">Cherax quadricarinatus</name>
    <name type="common">Australian red claw crayfish</name>
    <dbReference type="NCBI Taxonomy" id="27406"/>
    <lineage>
        <taxon>Eukaryota</taxon>
        <taxon>Metazoa</taxon>
        <taxon>Ecdysozoa</taxon>
        <taxon>Arthropoda</taxon>
        <taxon>Crustacea</taxon>
        <taxon>Multicrustacea</taxon>
        <taxon>Malacostraca</taxon>
        <taxon>Eumalacostraca</taxon>
        <taxon>Eucarida</taxon>
        <taxon>Decapoda</taxon>
        <taxon>Pleocyemata</taxon>
        <taxon>Astacidea</taxon>
        <taxon>Parastacoidea</taxon>
        <taxon>Parastacidae</taxon>
        <taxon>Cherax</taxon>
    </lineage>
</organism>